<dbReference type="Proteomes" id="UP000694460">
    <property type="component" value="Unassembled WGS sequence"/>
</dbReference>
<dbReference type="InterPro" id="IPR019639">
    <property type="entry name" value="DUF2505"/>
</dbReference>
<sequence>MSRSRQTTLPFDAPVETIYAVYANATYWQALMDRYDDLTPGKSDLTAFNADESGIEVEFRQVLPRAEMPALLRSVIPVDMAITRKQYFGPIDPNGADRTNGHYTASVSHVPGRLDGRYVLAGVSTGSQLQVDSTCKVPMPLVGGKLEDLVLQSVNDVFTIEGAFTAEWIAEHV</sequence>
<accession>A0ABS4ZXV9</accession>
<organism evidence="1 2">
    <name type="scientific">Mycolicibacterium lutetiense</name>
    <dbReference type="NCBI Taxonomy" id="1641992"/>
    <lineage>
        <taxon>Bacteria</taxon>
        <taxon>Bacillati</taxon>
        <taxon>Actinomycetota</taxon>
        <taxon>Actinomycetes</taxon>
        <taxon>Mycobacteriales</taxon>
        <taxon>Mycobacteriaceae</taxon>
        <taxon>Mycolicibacterium</taxon>
    </lineage>
</organism>
<dbReference type="Pfam" id="PF10698">
    <property type="entry name" value="DUF2505"/>
    <property type="match status" value="1"/>
</dbReference>
<evidence type="ECO:0000313" key="2">
    <source>
        <dbReference type="Proteomes" id="UP000694460"/>
    </source>
</evidence>
<name>A0ABS4ZXV9_9MYCO</name>
<evidence type="ECO:0000313" key="1">
    <source>
        <dbReference type="EMBL" id="MBP2454352.1"/>
    </source>
</evidence>
<protein>
    <recommendedName>
        <fullName evidence="3">DUF2505 domain-containing protein</fullName>
    </recommendedName>
</protein>
<evidence type="ECO:0008006" key="3">
    <source>
        <dbReference type="Google" id="ProtNLM"/>
    </source>
</evidence>
<proteinExistence type="predicted"/>
<dbReference type="EMBL" id="JAGIOP010000002">
    <property type="protein sequence ID" value="MBP2454352.1"/>
    <property type="molecule type" value="Genomic_DNA"/>
</dbReference>
<reference evidence="1 2" key="1">
    <citation type="submission" date="2021-03" db="EMBL/GenBank/DDBJ databases">
        <title>Sequencing the genomes of 1000 actinobacteria strains.</title>
        <authorList>
            <person name="Klenk H.-P."/>
        </authorList>
    </citation>
    <scope>NUCLEOTIDE SEQUENCE [LARGE SCALE GENOMIC DNA]</scope>
    <source>
        <strain evidence="1 2">DSM 46713</strain>
    </source>
</reference>
<keyword evidence="2" id="KW-1185">Reference proteome</keyword>
<gene>
    <name evidence="1" type="ORF">JOF57_004265</name>
</gene>
<dbReference type="RefSeq" id="WP_209919686.1">
    <property type="nucleotide sequence ID" value="NZ_JAGIOP010000002.1"/>
</dbReference>
<comment type="caution">
    <text evidence="1">The sequence shown here is derived from an EMBL/GenBank/DDBJ whole genome shotgun (WGS) entry which is preliminary data.</text>
</comment>